<evidence type="ECO:0000256" key="6">
    <source>
        <dbReference type="SAM" id="Phobius"/>
    </source>
</evidence>
<evidence type="ECO:0000313" key="9">
    <source>
        <dbReference type="Proteomes" id="UP000030151"/>
    </source>
</evidence>
<feature type="domain" description="Rhodopsin" evidence="7">
    <location>
        <begin position="162"/>
        <end position="378"/>
    </location>
</feature>
<evidence type="ECO:0000313" key="8">
    <source>
        <dbReference type="EMBL" id="EXU98202.1"/>
    </source>
</evidence>
<comment type="subcellular location">
    <subcellularLocation>
        <location evidence="1">Membrane</location>
        <topology evidence="1">Multi-pass membrane protein</topology>
    </subcellularLocation>
</comment>
<feature type="transmembrane region" description="Helical" evidence="6">
    <location>
        <begin position="171"/>
        <end position="196"/>
    </location>
</feature>
<dbReference type="PANTHER" id="PTHR33048">
    <property type="entry name" value="PTH11-LIKE INTEGRAL MEMBRANE PROTEIN (AFU_ORTHOLOGUE AFUA_5G11245)"/>
    <property type="match status" value="1"/>
</dbReference>
<gene>
    <name evidence="8" type="ORF">X797_008807</name>
</gene>
<accession>A0A0A1URS3</accession>
<feature type="transmembrane region" description="Helical" evidence="6">
    <location>
        <begin position="220"/>
        <end position="238"/>
    </location>
</feature>
<evidence type="ECO:0000256" key="5">
    <source>
        <dbReference type="ARBA" id="ARBA00038359"/>
    </source>
</evidence>
<dbReference type="EMBL" id="JELW01000029">
    <property type="protein sequence ID" value="EXU98202.1"/>
    <property type="molecule type" value="Genomic_DNA"/>
</dbReference>
<evidence type="ECO:0000256" key="3">
    <source>
        <dbReference type="ARBA" id="ARBA00022989"/>
    </source>
</evidence>
<dbReference type="InterPro" id="IPR049326">
    <property type="entry name" value="Rhodopsin_dom_fungi"/>
</dbReference>
<dbReference type="eggNOG" id="ENOG502SKG6">
    <property type="taxonomic scope" value="Eukaryota"/>
</dbReference>
<dbReference type="InterPro" id="IPR052337">
    <property type="entry name" value="SAT4-like"/>
</dbReference>
<dbReference type="Pfam" id="PF20684">
    <property type="entry name" value="Fung_rhodopsin"/>
    <property type="match status" value="1"/>
</dbReference>
<feature type="transmembrane region" description="Helical" evidence="6">
    <location>
        <begin position="297"/>
        <end position="318"/>
    </location>
</feature>
<feature type="transmembrane region" description="Helical" evidence="6">
    <location>
        <begin position="354"/>
        <end position="377"/>
    </location>
</feature>
<dbReference type="PANTHER" id="PTHR33048:SF143">
    <property type="entry name" value="EXTRACELLULAR MEMBRANE PROTEIN CFEM DOMAIN-CONTAINING PROTEIN-RELATED"/>
    <property type="match status" value="1"/>
</dbReference>
<keyword evidence="4 6" id="KW-0472">Membrane</keyword>
<protein>
    <submittedName>
        <fullName evidence="8">CFEM domain protein</fullName>
    </submittedName>
</protein>
<evidence type="ECO:0000259" key="7">
    <source>
        <dbReference type="Pfam" id="PF20684"/>
    </source>
</evidence>
<comment type="caution">
    <text evidence="8">The sequence shown here is derived from an EMBL/GenBank/DDBJ whole genome shotgun (WGS) entry which is preliminary data.</text>
</comment>
<dbReference type="GO" id="GO:0016020">
    <property type="term" value="C:membrane"/>
    <property type="evidence" value="ECO:0007669"/>
    <property type="project" value="UniProtKB-SubCell"/>
</dbReference>
<proteinExistence type="inferred from homology"/>
<feature type="transmembrane region" description="Helical" evidence="6">
    <location>
        <begin position="330"/>
        <end position="348"/>
    </location>
</feature>
<dbReference type="AlphaFoldDB" id="A0A0A1URS3"/>
<dbReference type="OrthoDB" id="2496787at2759"/>
<feature type="transmembrane region" description="Helical" evidence="6">
    <location>
        <begin position="95"/>
        <end position="115"/>
    </location>
</feature>
<evidence type="ECO:0000256" key="2">
    <source>
        <dbReference type="ARBA" id="ARBA00022692"/>
    </source>
</evidence>
<feature type="transmembrane region" description="Helical" evidence="6">
    <location>
        <begin position="250"/>
        <end position="277"/>
    </location>
</feature>
<dbReference type="Proteomes" id="UP000030151">
    <property type="component" value="Unassembled WGS sequence"/>
</dbReference>
<organism evidence="8 9">
    <name type="scientific">Metarhizium robertsii</name>
    <dbReference type="NCBI Taxonomy" id="568076"/>
    <lineage>
        <taxon>Eukaryota</taxon>
        <taxon>Fungi</taxon>
        <taxon>Dikarya</taxon>
        <taxon>Ascomycota</taxon>
        <taxon>Pezizomycotina</taxon>
        <taxon>Sordariomycetes</taxon>
        <taxon>Hypocreomycetidae</taxon>
        <taxon>Hypocreales</taxon>
        <taxon>Clavicipitaceae</taxon>
        <taxon>Metarhizium</taxon>
    </lineage>
</organism>
<comment type="similarity">
    <text evidence="5">Belongs to the SAT4 family.</text>
</comment>
<sequence>MNINTSLSRVSIFHKHDQIDGASHSSATVVKSAGCIGASSRFLLRHHIKTTNLCFSNSTCSIADAACICATANYDLIQGLATPCILNSCSPPEALCNYLSPKSLVLIVALIPLIVTKNLTETACGHPTRDRSSEYSALAISVGVTSSIFVGVRIIYKVFFCHDNRLGYDDWAILMAFLVNVPSITINVHGLAAYGLGRDIWTLTPDDIITFIEFFLIDEVLYLAMVSLVKLSLSLFYLRIFPGTTIRRLLWATALFNVAFGIAFVTTAIFQCTPISYTWTQYIDHSLPGHCIDRNAWGWSNGALSIALDAWMILIPLSQVPRLRLHWKQKVGVAIMFFMGTFSTNPTWDVWIVVWWSTIEIDVGIICTCLPSIRLILVRMWPRHFTHESRYLRHGTPPAGQEALNTGKSLPQSSIDILLDDCRV</sequence>
<reference evidence="8 9" key="1">
    <citation type="submission" date="2014-02" db="EMBL/GenBank/DDBJ databases">
        <title>The genome sequence of the entomopathogenic fungus Metarhizium robertsii ARSEF 2575.</title>
        <authorList>
            <person name="Giuliano Garisto Donzelli B."/>
            <person name="Roe B.A."/>
            <person name="Macmil S.L."/>
            <person name="Krasnoff S.B."/>
            <person name="Gibson D.M."/>
        </authorList>
    </citation>
    <scope>NUCLEOTIDE SEQUENCE [LARGE SCALE GENOMIC DNA]</scope>
    <source>
        <strain evidence="8 9">ARSEF 2575</strain>
    </source>
</reference>
<keyword evidence="2 6" id="KW-0812">Transmembrane</keyword>
<evidence type="ECO:0000256" key="4">
    <source>
        <dbReference type="ARBA" id="ARBA00023136"/>
    </source>
</evidence>
<dbReference type="HOGENOM" id="CLU_028200_6_4_1"/>
<keyword evidence="3 6" id="KW-1133">Transmembrane helix</keyword>
<name>A0A0A1URS3_9HYPO</name>
<feature type="transmembrane region" description="Helical" evidence="6">
    <location>
        <begin position="135"/>
        <end position="159"/>
    </location>
</feature>
<evidence type="ECO:0000256" key="1">
    <source>
        <dbReference type="ARBA" id="ARBA00004141"/>
    </source>
</evidence>